<sequence length="547" mass="61802">MLWSRATRLLCLLSFRRSVSFLCNKDRHWRVCGECVESVRRVCGECTVRRVCAECTQGVWRVYCAQGVWRVCAGCVESVRRVCGECTVRRVCGECTVRRVCGECVQGVWRVYGARALRSLPNMSVSRLARGCSRLFLLELEARAEPLCFILSCERSASTRADAEAVRRAFGSARLFSLLVDGGGRVQRARSHAELMKALHAQLPPECIFSPLTSFLPGVKDSLIRGFLLRDESTSSSTERLLSDFRQSHSVSVFSYEREQDGDGQFWWCQEMFRSPATEPESGQSQRFYVKPTTAPEHHPAMLNMINSDVFYRLEDAYQVLQECKNVIPESMAVLEIVDQQLEACKQNEGFPVIVLEGLDATGKTTLTESLQKALAATLLKSPPQCLAPYRQHFDSEPPLIRRAFYALGNYITAAQIQRESSQRPVIVDRYWHSTAAYAIATAVSGPVEKLPALGSEIYEWPSDLLRPNLVLLLTVSPQERLRRLQHRGLGQTEEETQLEVNHLFRQKVDEAYKRIQNPACVVVDASPSPDQVLQQVLHLIRIKCHL</sequence>
<keyword evidence="8" id="KW-0067">ATP-binding</keyword>
<dbReference type="GO" id="GO:0006227">
    <property type="term" value="P:dUDP biosynthetic process"/>
    <property type="evidence" value="ECO:0007669"/>
    <property type="project" value="TreeGrafter"/>
</dbReference>
<dbReference type="HAMAP" id="MF_00165">
    <property type="entry name" value="Thymidylate_kinase"/>
    <property type="match status" value="1"/>
</dbReference>
<dbReference type="OMA" id="CYSVLVC"/>
<evidence type="ECO:0000256" key="10">
    <source>
        <dbReference type="ARBA" id="ARBA00022975"/>
    </source>
</evidence>
<dbReference type="SUPFAM" id="SSF52540">
    <property type="entry name" value="P-loop containing nucleoside triphosphate hydrolases"/>
    <property type="match status" value="1"/>
</dbReference>
<evidence type="ECO:0000256" key="9">
    <source>
        <dbReference type="ARBA" id="ARBA00022946"/>
    </source>
</evidence>
<evidence type="ECO:0000256" key="16">
    <source>
        <dbReference type="ARBA" id="ARBA00066590"/>
    </source>
</evidence>
<evidence type="ECO:0000256" key="3">
    <source>
        <dbReference type="ARBA" id="ARBA00012980"/>
    </source>
</evidence>
<dbReference type="GO" id="GO:0005739">
    <property type="term" value="C:mitochondrion"/>
    <property type="evidence" value="ECO:0007669"/>
    <property type="project" value="UniProtKB-SubCell"/>
</dbReference>
<dbReference type="GeneTree" id="ENSGT00940000154030"/>
<dbReference type="FunFam" id="3.40.50.300:FF:001133">
    <property type="entry name" value="UMP-CMP kinase 2, mitochondrial"/>
    <property type="match status" value="1"/>
</dbReference>
<feature type="domain" description="Thymidylate kinase-like" evidence="20">
    <location>
        <begin position="356"/>
        <end position="536"/>
    </location>
</feature>
<evidence type="ECO:0000256" key="13">
    <source>
        <dbReference type="ARBA" id="ARBA00048743"/>
    </source>
</evidence>
<keyword evidence="12" id="KW-0496">Mitochondrion</keyword>
<evidence type="ECO:0000256" key="14">
    <source>
        <dbReference type="ARBA" id="ARBA00051396"/>
    </source>
</evidence>
<dbReference type="InterPro" id="IPR027417">
    <property type="entry name" value="P-loop_NTPase"/>
</dbReference>
<evidence type="ECO:0000256" key="17">
    <source>
        <dbReference type="ARBA" id="ARBA00070686"/>
    </source>
</evidence>
<proteinExistence type="inferred from homology"/>
<keyword evidence="10" id="KW-0665">Pyrimidine biosynthesis</keyword>
<reference evidence="21" key="3">
    <citation type="submission" date="2025-09" db="UniProtKB">
        <authorList>
            <consortium name="Ensembl"/>
        </authorList>
    </citation>
    <scope>IDENTIFICATION</scope>
</reference>
<dbReference type="GeneID" id="108425638"/>
<evidence type="ECO:0000313" key="21">
    <source>
        <dbReference type="Ensembl" id="ENSPNAP00000030437.2"/>
    </source>
</evidence>
<dbReference type="GO" id="GO:0050145">
    <property type="term" value="F:nucleoside monophosphate kinase activity"/>
    <property type="evidence" value="ECO:0007669"/>
    <property type="project" value="InterPro"/>
</dbReference>
<evidence type="ECO:0000256" key="19">
    <source>
        <dbReference type="SAM" id="SignalP"/>
    </source>
</evidence>
<comment type="catalytic activity">
    <reaction evidence="15">
        <text>dCMP + ATP = dCDP + ADP</text>
        <dbReference type="Rhea" id="RHEA:25094"/>
        <dbReference type="ChEBI" id="CHEBI:30616"/>
        <dbReference type="ChEBI" id="CHEBI:57566"/>
        <dbReference type="ChEBI" id="CHEBI:58593"/>
        <dbReference type="ChEBI" id="CHEBI:456216"/>
        <dbReference type="EC" id="2.7.4.14"/>
    </reaction>
</comment>
<dbReference type="Proteomes" id="UP001501920">
    <property type="component" value="Chromosome 10"/>
</dbReference>
<dbReference type="InterPro" id="IPR018094">
    <property type="entry name" value="Thymidylate_kinase"/>
</dbReference>
<dbReference type="CTD" id="129607"/>
<dbReference type="GO" id="GO:0005524">
    <property type="term" value="F:ATP binding"/>
    <property type="evidence" value="ECO:0007669"/>
    <property type="project" value="UniProtKB-KW"/>
</dbReference>
<dbReference type="Gene3D" id="3.40.50.300">
    <property type="entry name" value="P-loop containing nucleotide triphosphate hydrolases"/>
    <property type="match status" value="1"/>
</dbReference>
<keyword evidence="11" id="KW-0175">Coiled coil</keyword>
<comment type="subcellular location">
    <subcellularLocation>
        <location evidence="1">Mitochondrion</location>
    </subcellularLocation>
</comment>
<keyword evidence="9" id="KW-0809">Transit peptide</keyword>
<evidence type="ECO:0000256" key="4">
    <source>
        <dbReference type="ARBA" id="ARBA00022679"/>
    </source>
</evidence>
<evidence type="ECO:0000256" key="1">
    <source>
        <dbReference type="ARBA" id="ARBA00004173"/>
    </source>
</evidence>
<dbReference type="Pfam" id="PF02223">
    <property type="entry name" value="Thymidylate_kin"/>
    <property type="match status" value="1"/>
</dbReference>
<evidence type="ECO:0000256" key="8">
    <source>
        <dbReference type="ARBA" id="ARBA00022840"/>
    </source>
</evidence>
<comment type="similarity">
    <text evidence="2">Belongs to the thymidylate kinase family.</text>
</comment>
<keyword evidence="7" id="KW-0418">Kinase</keyword>
<evidence type="ECO:0000256" key="5">
    <source>
        <dbReference type="ARBA" id="ARBA00022727"/>
    </source>
</evidence>
<evidence type="ECO:0000256" key="6">
    <source>
        <dbReference type="ARBA" id="ARBA00022741"/>
    </source>
</evidence>
<reference evidence="21" key="2">
    <citation type="submission" date="2025-08" db="UniProtKB">
        <authorList>
            <consortium name="Ensembl"/>
        </authorList>
    </citation>
    <scope>IDENTIFICATION</scope>
</reference>
<organism evidence="21 22">
    <name type="scientific">Pygocentrus nattereri</name>
    <name type="common">Red-bellied piranha</name>
    <dbReference type="NCBI Taxonomy" id="42514"/>
    <lineage>
        <taxon>Eukaryota</taxon>
        <taxon>Metazoa</taxon>
        <taxon>Chordata</taxon>
        <taxon>Craniata</taxon>
        <taxon>Vertebrata</taxon>
        <taxon>Euteleostomi</taxon>
        <taxon>Actinopterygii</taxon>
        <taxon>Neopterygii</taxon>
        <taxon>Teleostei</taxon>
        <taxon>Ostariophysi</taxon>
        <taxon>Characiformes</taxon>
        <taxon>Characoidei</taxon>
        <taxon>Pygocentrus</taxon>
    </lineage>
</organism>
<feature type="signal peptide" evidence="19">
    <location>
        <begin position="1"/>
        <end position="21"/>
    </location>
</feature>
<dbReference type="Ensembl" id="ENSPNAT00000036154.2">
    <property type="protein sequence ID" value="ENSPNAP00000030437.2"/>
    <property type="gene ID" value="ENSPNAG00000017162.2"/>
</dbReference>
<comment type="catalytic activity">
    <reaction evidence="13">
        <text>dTMP + ATP = dTDP + ADP</text>
        <dbReference type="Rhea" id="RHEA:13517"/>
        <dbReference type="ChEBI" id="CHEBI:30616"/>
        <dbReference type="ChEBI" id="CHEBI:58369"/>
        <dbReference type="ChEBI" id="CHEBI:63528"/>
        <dbReference type="ChEBI" id="CHEBI:456216"/>
        <dbReference type="EC" id="2.7.4.9"/>
    </reaction>
</comment>
<dbReference type="STRING" id="42514.ENSPNAP00000030437"/>
<protein>
    <recommendedName>
        <fullName evidence="17">UMP-CMP kinase 2, mitochondrial</fullName>
        <ecNumber evidence="16">2.7.4.14</ecNumber>
        <ecNumber evidence="3">2.7.4.9</ecNumber>
    </recommendedName>
    <alternativeName>
        <fullName evidence="18">Nucleoside-diphosphate kinase</fullName>
    </alternativeName>
</protein>
<accession>A0A3B4E1D8</accession>
<evidence type="ECO:0000256" key="7">
    <source>
        <dbReference type="ARBA" id="ARBA00022777"/>
    </source>
</evidence>
<evidence type="ECO:0000256" key="11">
    <source>
        <dbReference type="ARBA" id="ARBA00023054"/>
    </source>
</evidence>
<evidence type="ECO:0000259" key="20">
    <source>
        <dbReference type="Pfam" id="PF02223"/>
    </source>
</evidence>
<keyword evidence="6" id="KW-0547">Nucleotide-binding</keyword>
<dbReference type="PANTHER" id="PTHR10344">
    <property type="entry name" value="THYMIDYLATE KINASE"/>
    <property type="match status" value="1"/>
</dbReference>
<keyword evidence="4" id="KW-0808">Transferase</keyword>
<dbReference type="EC" id="2.7.4.14" evidence="16"/>
<evidence type="ECO:0000256" key="12">
    <source>
        <dbReference type="ARBA" id="ARBA00023128"/>
    </source>
</evidence>
<dbReference type="EC" id="2.7.4.9" evidence="3"/>
<dbReference type="AlphaFoldDB" id="A0A3B4E1D8"/>
<name>A0A3B4E1D8_PYGNA</name>
<reference evidence="21 22" key="1">
    <citation type="submission" date="2020-10" db="EMBL/GenBank/DDBJ databases">
        <title>Pygocentrus nattereri (red-bellied piranha) genome, fPygNat1, primary haplotype.</title>
        <authorList>
            <person name="Myers G."/>
            <person name="Meyer A."/>
            <person name="Karagic N."/>
            <person name="Pippel M."/>
            <person name="Winkler S."/>
            <person name="Tracey A."/>
            <person name="Wood J."/>
            <person name="Formenti G."/>
            <person name="Howe K."/>
            <person name="Fedrigo O."/>
            <person name="Jarvis E.D."/>
        </authorList>
    </citation>
    <scope>NUCLEOTIDE SEQUENCE [LARGE SCALE GENOMIC DNA]</scope>
</reference>
<dbReference type="GO" id="GO:0004550">
    <property type="term" value="F:nucleoside diphosphate kinase activity"/>
    <property type="evidence" value="ECO:0007669"/>
    <property type="project" value="TreeGrafter"/>
</dbReference>
<feature type="chain" id="PRO_5043388754" description="UMP-CMP kinase 2, mitochondrial" evidence="19">
    <location>
        <begin position="22"/>
        <end position="547"/>
    </location>
</feature>
<dbReference type="GO" id="GO:0006235">
    <property type="term" value="P:dTTP biosynthetic process"/>
    <property type="evidence" value="ECO:0007669"/>
    <property type="project" value="TreeGrafter"/>
</dbReference>
<dbReference type="GO" id="GO:0006233">
    <property type="term" value="P:dTDP biosynthetic process"/>
    <property type="evidence" value="ECO:0007669"/>
    <property type="project" value="InterPro"/>
</dbReference>
<comment type="catalytic activity">
    <reaction evidence="14">
        <text>CMP + ATP = CDP + ADP</text>
        <dbReference type="Rhea" id="RHEA:11600"/>
        <dbReference type="ChEBI" id="CHEBI:30616"/>
        <dbReference type="ChEBI" id="CHEBI:58069"/>
        <dbReference type="ChEBI" id="CHEBI:60377"/>
        <dbReference type="ChEBI" id="CHEBI:456216"/>
        <dbReference type="EC" id="2.7.4.14"/>
    </reaction>
</comment>
<evidence type="ECO:0000313" key="22">
    <source>
        <dbReference type="Proteomes" id="UP001501920"/>
    </source>
</evidence>
<dbReference type="GO" id="GO:0004798">
    <property type="term" value="F:dTMP kinase activity"/>
    <property type="evidence" value="ECO:0007669"/>
    <property type="project" value="UniProtKB-EC"/>
</dbReference>
<evidence type="ECO:0000256" key="18">
    <source>
        <dbReference type="ARBA" id="ARBA00076149"/>
    </source>
</evidence>
<evidence type="ECO:0000256" key="2">
    <source>
        <dbReference type="ARBA" id="ARBA00009776"/>
    </source>
</evidence>
<keyword evidence="19" id="KW-0732">Signal</keyword>
<dbReference type="PANTHER" id="PTHR10344:SF4">
    <property type="entry name" value="UMP-CMP KINASE 2, MITOCHONDRIAL"/>
    <property type="match status" value="1"/>
</dbReference>
<dbReference type="InterPro" id="IPR039430">
    <property type="entry name" value="Thymidylate_kin-like_dom"/>
</dbReference>
<keyword evidence="5" id="KW-0545">Nucleotide biosynthesis</keyword>
<evidence type="ECO:0000256" key="15">
    <source>
        <dbReference type="ARBA" id="ARBA00051598"/>
    </source>
</evidence>
<keyword evidence="22" id="KW-1185">Reference proteome</keyword>